<name>A0A7J7KLY4_BUGNE</name>
<reference evidence="1" key="1">
    <citation type="submission" date="2020-06" db="EMBL/GenBank/DDBJ databases">
        <title>Draft genome of Bugula neritina, a colonial animal packing powerful symbionts and potential medicines.</title>
        <authorList>
            <person name="Rayko M."/>
        </authorList>
    </citation>
    <scope>NUCLEOTIDE SEQUENCE [LARGE SCALE GENOMIC DNA]</scope>
    <source>
        <strain evidence="1">Kwan_BN1</strain>
    </source>
</reference>
<keyword evidence="2" id="KW-1185">Reference proteome</keyword>
<dbReference type="Proteomes" id="UP000593567">
    <property type="component" value="Unassembled WGS sequence"/>
</dbReference>
<sequence>MIFYCRIDGGKQIYLQEEKKCFKQEKLTFHREVDKIGLTYNHGKQFYIESSEFTGELKCYKSTIPKRGPCFVEDVNGDKTRDESQSLIPTEDSSVKGDNDDDYLLTKESILINNFTYFNNKENTIVVYEHAKQFYMKSDEYIGELKVYESSLANAGPSLYVKKSWRIQKCNCQS</sequence>
<evidence type="ECO:0000313" key="1">
    <source>
        <dbReference type="EMBL" id="KAF6039171.1"/>
    </source>
</evidence>
<comment type="caution">
    <text evidence="1">The sequence shown here is derived from an EMBL/GenBank/DDBJ whole genome shotgun (WGS) entry which is preliminary data.</text>
</comment>
<organism evidence="1 2">
    <name type="scientific">Bugula neritina</name>
    <name type="common">Brown bryozoan</name>
    <name type="synonym">Sertularia neritina</name>
    <dbReference type="NCBI Taxonomy" id="10212"/>
    <lineage>
        <taxon>Eukaryota</taxon>
        <taxon>Metazoa</taxon>
        <taxon>Spiralia</taxon>
        <taxon>Lophotrochozoa</taxon>
        <taxon>Bryozoa</taxon>
        <taxon>Gymnolaemata</taxon>
        <taxon>Cheilostomatida</taxon>
        <taxon>Flustrina</taxon>
        <taxon>Buguloidea</taxon>
        <taxon>Bugulidae</taxon>
        <taxon>Bugula</taxon>
    </lineage>
</organism>
<evidence type="ECO:0000313" key="2">
    <source>
        <dbReference type="Proteomes" id="UP000593567"/>
    </source>
</evidence>
<accession>A0A7J7KLY4</accession>
<dbReference type="EMBL" id="VXIV02000295">
    <property type="protein sequence ID" value="KAF6039171.1"/>
    <property type="molecule type" value="Genomic_DNA"/>
</dbReference>
<dbReference type="AlphaFoldDB" id="A0A7J7KLY4"/>
<gene>
    <name evidence="1" type="ORF">EB796_002511</name>
</gene>
<proteinExistence type="predicted"/>
<protein>
    <submittedName>
        <fullName evidence="1">Uncharacterized protein</fullName>
    </submittedName>
</protein>
<dbReference type="OrthoDB" id="3213154at2759"/>